<keyword evidence="3" id="KW-1185">Reference proteome</keyword>
<dbReference type="AlphaFoldDB" id="A0A087UQV1"/>
<dbReference type="PANTHER" id="PTHR33964">
    <property type="entry name" value="RE45066P-RELATED"/>
    <property type="match status" value="1"/>
</dbReference>
<feature type="signal peptide" evidence="1">
    <location>
        <begin position="1"/>
        <end position="22"/>
    </location>
</feature>
<feature type="non-terminal residue" evidence="2">
    <location>
        <position position="273"/>
    </location>
</feature>
<reference evidence="2 3" key="1">
    <citation type="submission" date="2013-11" db="EMBL/GenBank/DDBJ databases">
        <title>Genome sequencing of Stegodyphus mimosarum.</title>
        <authorList>
            <person name="Bechsgaard J."/>
        </authorList>
    </citation>
    <scope>NUCLEOTIDE SEQUENCE [LARGE SCALE GENOMIC DNA]</scope>
</reference>
<dbReference type="Proteomes" id="UP000054359">
    <property type="component" value="Unassembled WGS sequence"/>
</dbReference>
<dbReference type="PANTHER" id="PTHR33964:SF1">
    <property type="entry name" value="RE45066P"/>
    <property type="match status" value="1"/>
</dbReference>
<feature type="chain" id="PRO_5001830763" evidence="1">
    <location>
        <begin position="23"/>
        <end position="273"/>
    </location>
</feature>
<dbReference type="OrthoDB" id="6415376at2759"/>
<gene>
    <name evidence="2" type="ORF">X975_14833</name>
</gene>
<accession>A0A087UQV1</accession>
<keyword evidence="1" id="KW-0732">Signal</keyword>
<evidence type="ECO:0000256" key="1">
    <source>
        <dbReference type="SAM" id="SignalP"/>
    </source>
</evidence>
<dbReference type="OMA" id="THTLANE"/>
<name>A0A087UQV1_STEMI</name>
<evidence type="ECO:0000313" key="2">
    <source>
        <dbReference type="EMBL" id="KFM79740.1"/>
    </source>
</evidence>
<proteinExistence type="predicted"/>
<sequence>MKQMLWAFYFAFIVLEATHTLANECNNSHVEPCFDDLVVYEDLAFPLYGANEDELDETCRNINESFECLEIFVDLCQGKPECNEECKETIIDITNLLENTKLNHLQRELCKSESALRQTYLENYECLESNSDHYAGCHNKSQLSQEYIKSIAVYQERLDATCCFYSWFHDCFKNITSDKCSDNATIFVSFTFHTLNNHLVEMVCGNNTVNCEEPPLPPDSETTEGDIPDSTFEDIDNSIAGVRSNTVTFHIQPFSAFTVAICFVVLSKHILFK</sequence>
<evidence type="ECO:0000313" key="3">
    <source>
        <dbReference type="Proteomes" id="UP000054359"/>
    </source>
</evidence>
<organism evidence="2 3">
    <name type="scientific">Stegodyphus mimosarum</name>
    <name type="common">African social velvet spider</name>
    <dbReference type="NCBI Taxonomy" id="407821"/>
    <lineage>
        <taxon>Eukaryota</taxon>
        <taxon>Metazoa</taxon>
        <taxon>Ecdysozoa</taxon>
        <taxon>Arthropoda</taxon>
        <taxon>Chelicerata</taxon>
        <taxon>Arachnida</taxon>
        <taxon>Araneae</taxon>
        <taxon>Araneomorphae</taxon>
        <taxon>Entelegynae</taxon>
        <taxon>Eresoidea</taxon>
        <taxon>Eresidae</taxon>
        <taxon>Stegodyphus</taxon>
    </lineage>
</organism>
<dbReference type="EMBL" id="KK121105">
    <property type="protein sequence ID" value="KFM79740.1"/>
    <property type="molecule type" value="Genomic_DNA"/>
</dbReference>
<protein>
    <submittedName>
        <fullName evidence="2">Uncharacterized protein</fullName>
    </submittedName>
</protein>